<dbReference type="SUPFAM" id="SSF47576">
    <property type="entry name" value="Calponin-homology domain, CH-domain"/>
    <property type="match status" value="1"/>
</dbReference>
<dbReference type="GO" id="GO:0007399">
    <property type="term" value="P:nervous system development"/>
    <property type="evidence" value="ECO:0007669"/>
    <property type="project" value="UniProtKB-ARBA"/>
</dbReference>
<dbReference type="InterPro" id="IPR013783">
    <property type="entry name" value="Ig-like_fold"/>
</dbReference>
<feature type="repeat" description="Filamin" evidence="3">
    <location>
        <begin position="1147"/>
        <end position="1239"/>
    </location>
</feature>
<dbReference type="GO" id="GO:0030036">
    <property type="term" value="P:actin cytoskeleton organization"/>
    <property type="evidence" value="ECO:0007669"/>
    <property type="project" value="InterPro"/>
</dbReference>
<keyword evidence="2" id="KW-0677">Repeat</keyword>
<dbReference type="InParanoid" id="A0A667XUK5"/>
<evidence type="ECO:0000256" key="2">
    <source>
        <dbReference type="ARBA" id="ARBA00022737"/>
    </source>
</evidence>
<dbReference type="FunFam" id="2.60.40.10:FF:000096">
    <property type="entry name" value="filamin-C isoform X2"/>
    <property type="match status" value="1"/>
</dbReference>
<dbReference type="Pfam" id="PF00630">
    <property type="entry name" value="Filamin"/>
    <property type="match status" value="16"/>
</dbReference>
<dbReference type="InterPro" id="IPR017868">
    <property type="entry name" value="Filamin/ABP280_repeat-like"/>
</dbReference>
<dbReference type="PANTHER" id="PTHR38537:SF7">
    <property type="entry name" value="FILAMIN-B"/>
    <property type="match status" value="1"/>
</dbReference>
<sequence length="1780" mass="190618">REAMQQADAWLGVPQVIAPEEIIDPCVDEQSIMTYLSMFPKAQLKPGAPLKPKSGVSDRLLVLSFELKCEMNTKKSPNPRQSYFIHLNGGVWLLQHQFVESLAKFVYRKIKTFCLLFLVSNAKACTATGRGLQPRGVRVGQVTNFKVDLTRAGPGSLEVHVKGPDGFDVPVKQKEASEGVSVFQYEPNIVGSYMVSITWAGEHIYKSPFEVVVGPRAGPQMIRAWGPGLERGIVEMSADFVVEAIGANAGMLGFAVEGPSQARIECNDQDDGSCDVRIWPTKPGEYAVHVICDDEEIEDSPFLSYINPNKKECFPHKASASLQSCCVHLFCSSLYLGHLYAEGKPVSVEVKSEEPGLHSCFYTPTSPLKHTFFVTWGGVSVPGSPFRVSPLLTRFQHILLTFFKEHLGTFFLQVMPGRIKIDPSFSTSDSESQGSKQNGKVNFHMVSSIFSELFKNMFSAQVEAYGPGLEGGFVGILADFTIDTSDSGSGHLSVTVDGPGPAKIKCCDNQDGTCTVMYLPTAKGEHLINIIFQGSHIPGSPFIVDIQMPFDPTKVVVSGPGLEKGKVGEPCIVNVSCALAGLGELSAEAVSETGQMAKAKVQENKDGTYTVVYVPLAAGVYTLRLKCGGKVLADFPSQVVVDPAIYTSHVKICGNEADVEAGGKAAWLMATCTVIVKAVGELHGFEGEQKPASVFASGTGLLQGLTGERNHFTITARRAKAIAVTVEGPSEAKVSWSDSCDGCYDVQYTPSVPGIYQINITSGGEHIQGSPFEVPVKEISDRRDATISGPGLESGVCAQIPQTYTIDCDKTGDAPESVAIMTPSGKIDCVEVHDIGNGTHSFVYCPSMEGDHSLVVKYAEDEAYSSPFTFQVLRDADKVRVSGPGLLSELPASLPAHFTVDTTEAGEGQLSVEIVDPDGRSKTPRIRDHFNGTYDVSYVPNKVGNYLITIEYSGEEIPTSPYHVSAVATGDANKCIVTGPELGSIIGGGEEIVFVVNAQSAGVGKVSSFVLTPDGNEVEADVTEREDGTFEIRYTTTQPGKHILSTNFGGETLFTCPLEVMVRDHGSYIPLASADQQNGLMPFNTVMALDVNDGKITGEVHMPSGSRTQAEVIDNRDGTVTFMYKPTEEGLHQMHIRASESPVQFYVNNTNKRELMAHGPGLVSGISNHMAAFTIFNKDLLKGDLDIALEGPSKAEIQCLSSTDGTCTVTYLPTVPGDYNIFIRYNDENITGSPFTAKIAGRSQARFGKVADFTLDITEEDISLLSVSITSPSGRDVSCLLKRQPDSHIGVSFIPKEAGEHLLSVLRNGEHVASSPIPLTINPSEIGDASRVKVFGPGLTRGYTCQISSFVVDTREAGFGGLALAIEGPSNVEIHTEELEDGTCGVSFCPTEAGKYTVSVSFTDKHVPGSPFTVVVTESGCVTDSITHYQRADSVADVGKTCGINLKIPGLALQHLSAEVCSPSGTTEEATVTITGCDLCSVSFVPTEPGVHTVSVQYKGQPIPGGLYQYTVGPLGEGGAEKVQAWGPGLMCAKTNIPAEFSIWAREAGAGDLSVTMEGPGKAELVFEDRDDGSCGISYVATEAGDYEVSVKFSGEHIQDSPFLVSVCAPEDDEEGQSKVTAHNLHRLAVFFSFFFVLIHDSVILAMARRTFNYISPSSMSTGHPMSGLKLSAENVCTVSAPWPDFLSDASKVASCGRGLSTAFLGETNVFSVDCSAAGTNLLLVGMHGPTRPCEQVSISYCGNSCYDISYVVKEKGSYILAVKWGEEHIPGSPFHVLVP</sequence>
<feature type="repeat" description="Filamin" evidence="3">
    <location>
        <begin position="214"/>
        <end position="306"/>
    </location>
</feature>
<accession>A0A667XUK5</accession>
<evidence type="ECO:0000256" key="1">
    <source>
        <dbReference type="ARBA" id="ARBA00009238"/>
    </source>
</evidence>
<feature type="repeat" description="Filamin" evidence="3">
    <location>
        <begin position="686"/>
        <end position="776"/>
    </location>
</feature>
<dbReference type="FunFam" id="2.60.40.10:FF:000001">
    <property type="entry name" value="Filamin-C isoform b"/>
    <property type="match status" value="1"/>
</dbReference>
<dbReference type="Gene3D" id="1.10.418.10">
    <property type="entry name" value="Calponin-like domain"/>
    <property type="match status" value="1"/>
</dbReference>
<feature type="repeat" description="Filamin" evidence="3">
    <location>
        <begin position="342"/>
        <end position="390"/>
    </location>
</feature>
<dbReference type="Proteomes" id="UP000472263">
    <property type="component" value="Chromosome 7"/>
</dbReference>
<feature type="repeat" description="Filamin" evidence="3">
    <location>
        <begin position="1685"/>
        <end position="1779"/>
    </location>
</feature>
<name>A0A667XUK5_9TELE</name>
<feature type="repeat" description="Filamin" evidence="3">
    <location>
        <begin position="1085"/>
        <end position="1143"/>
    </location>
</feature>
<feature type="repeat" description="Filamin" evidence="3">
    <location>
        <begin position="967"/>
        <end position="1062"/>
    </location>
</feature>
<dbReference type="GO" id="GO:0051015">
    <property type="term" value="F:actin filament binding"/>
    <property type="evidence" value="ECO:0007669"/>
    <property type="project" value="InterPro"/>
</dbReference>
<reference evidence="4" key="1">
    <citation type="submission" date="2019-06" db="EMBL/GenBank/DDBJ databases">
        <authorList>
            <consortium name="Wellcome Sanger Institute Data Sharing"/>
        </authorList>
    </citation>
    <scope>NUCLEOTIDE SEQUENCE [LARGE SCALE GENOMIC DNA]</scope>
</reference>
<feature type="repeat" description="Filamin" evidence="3">
    <location>
        <begin position="459"/>
        <end position="546"/>
    </location>
</feature>
<evidence type="ECO:0000313" key="4">
    <source>
        <dbReference type="Ensembl" id="ENSMMDP00005021335.1"/>
    </source>
</evidence>
<dbReference type="InterPro" id="IPR044801">
    <property type="entry name" value="Filamin"/>
</dbReference>
<dbReference type="SUPFAM" id="SSF81296">
    <property type="entry name" value="E set domains"/>
    <property type="match status" value="16"/>
</dbReference>
<feature type="repeat" description="Filamin" evidence="3">
    <location>
        <begin position="1241"/>
        <end position="1321"/>
    </location>
</feature>
<protein>
    <submittedName>
        <fullName evidence="4">Filamin B, beta (actin binding protein 278)</fullName>
    </submittedName>
</protein>
<dbReference type="Ensembl" id="ENSMMDT00005021821.1">
    <property type="protein sequence ID" value="ENSMMDP00005021335.1"/>
    <property type="gene ID" value="ENSMMDG00005010405.1"/>
</dbReference>
<feature type="repeat" description="Filamin" evidence="3">
    <location>
        <begin position="871"/>
        <end position="966"/>
    </location>
</feature>
<feature type="repeat" description="Filamin" evidence="3">
    <location>
        <begin position="547"/>
        <end position="641"/>
    </location>
</feature>
<comment type="similarity">
    <text evidence="1">Belongs to the filamin family.</text>
</comment>
<keyword evidence="5" id="KW-1185">Reference proteome</keyword>
<evidence type="ECO:0000256" key="3">
    <source>
        <dbReference type="PROSITE-ProRule" id="PRU00087"/>
    </source>
</evidence>
<feature type="repeat" description="Filamin" evidence="3">
    <location>
        <begin position="117"/>
        <end position="213"/>
    </location>
</feature>
<dbReference type="InterPro" id="IPR001298">
    <property type="entry name" value="Filamin/ABP280_rpt"/>
</dbReference>
<dbReference type="FunFam" id="2.60.40.10:FF:000140">
    <property type="entry name" value="FiLamiN (Actin binding protein) homolog"/>
    <property type="match status" value="3"/>
</dbReference>
<reference evidence="4" key="2">
    <citation type="submission" date="2025-08" db="UniProtKB">
        <authorList>
            <consortium name="Ensembl"/>
        </authorList>
    </citation>
    <scope>IDENTIFICATION</scope>
</reference>
<dbReference type="PROSITE" id="PS50194">
    <property type="entry name" value="FILAMIN_REPEAT"/>
    <property type="match status" value="16"/>
</dbReference>
<dbReference type="InterPro" id="IPR036872">
    <property type="entry name" value="CH_dom_sf"/>
</dbReference>
<dbReference type="SMART" id="SM00557">
    <property type="entry name" value="IG_FLMN"/>
    <property type="match status" value="16"/>
</dbReference>
<feature type="repeat" description="Filamin" evidence="3">
    <location>
        <begin position="1515"/>
        <end position="1607"/>
    </location>
</feature>
<dbReference type="GeneTree" id="ENSGT00940000156286"/>
<feature type="repeat" description="Filamin" evidence="3">
    <location>
        <begin position="777"/>
        <end position="872"/>
    </location>
</feature>
<dbReference type="Gene3D" id="2.60.40.10">
    <property type="entry name" value="Immunoglobulins"/>
    <property type="match status" value="16"/>
</dbReference>
<dbReference type="PANTHER" id="PTHR38537">
    <property type="entry name" value="JITTERBUG, ISOFORM N"/>
    <property type="match status" value="1"/>
</dbReference>
<dbReference type="InterPro" id="IPR014756">
    <property type="entry name" value="Ig_E-set"/>
</dbReference>
<reference evidence="4" key="3">
    <citation type="submission" date="2025-09" db="UniProtKB">
        <authorList>
            <consortium name="Ensembl"/>
        </authorList>
    </citation>
    <scope>IDENTIFICATION</scope>
</reference>
<feature type="repeat" description="Filamin" evidence="3">
    <location>
        <begin position="1324"/>
        <end position="1416"/>
    </location>
</feature>
<evidence type="ECO:0000313" key="5">
    <source>
        <dbReference type="Proteomes" id="UP000472263"/>
    </source>
</evidence>
<feature type="repeat" description="Filamin" evidence="3">
    <location>
        <begin position="1430"/>
        <end position="1512"/>
    </location>
</feature>
<proteinExistence type="inferred from homology"/>
<organism evidence="4 5">
    <name type="scientific">Myripristis murdjan</name>
    <name type="common">pinecone soldierfish</name>
    <dbReference type="NCBI Taxonomy" id="586833"/>
    <lineage>
        <taxon>Eukaryota</taxon>
        <taxon>Metazoa</taxon>
        <taxon>Chordata</taxon>
        <taxon>Craniata</taxon>
        <taxon>Vertebrata</taxon>
        <taxon>Euteleostomi</taxon>
        <taxon>Actinopterygii</taxon>
        <taxon>Neopterygii</taxon>
        <taxon>Teleostei</taxon>
        <taxon>Neoteleostei</taxon>
        <taxon>Acanthomorphata</taxon>
        <taxon>Holocentriformes</taxon>
        <taxon>Holocentridae</taxon>
        <taxon>Myripristis</taxon>
    </lineage>
</organism>